<dbReference type="Proteomes" id="UP000591929">
    <property type="component" value="Unassembled WGS sequence"/>
</dbReference>
<evidence type="ECO:0000313" key="2">
    <source>
        <dbReference type="EMBL" id="KGL43725.1"/>
    </source>
</evidence>
<evidence type="ECO:0000313" key="9">
    <source>
        <dbReference type="EMBL" id="MBC2118154.1"/>
    </source>
</evidence>
<reference evidence="14 15" key="2">
    <citation type="submission" date="2020-03" db="EMBL/GenBank/DDBJ databases">
        <title>Soil Listeria distribution.</title>
        <authorList>
            <person name="Liao J."/>
            <person name="Wiedmann M."/>
        </authorList>
    </citation>
    <scope>NUCLEOTIDE SEQUENCE [LARGE SCALE GENOMIC DNA]</scope>
    <source>
        <strain evidence="11 21">FSL L7-0149</strain>
        <strain evidence="10 17">FSL L7-0259</strain>
        <strain evidence="9 14">FSL L7-0360</strain>
        <strain evidence="8 19">FSL L7-0435</strain>
        <strain evidence="7 16">FSL L7-0978</strain>
        <strain evidence="6 20">FSL L7-1017</strain>
        <strain evidence="5 22">FSL L7-1427</strain>
        <strain evidence="4 23">FSL L7-1681</strain>
        <strain evidence="3 15">FSL L7-1833</strain>
        <strain evidence="12 18">FSL L7-1850</strain>
    </source>
</reference>
<accession>A0A099WHV8</accession>
<evidence type="ECO:0000313" key="16">
    <source>
        <dbReference type="Proteomes" id="UP000539064"/>
    </source>
</evidence>
<evidence type="ECO:0000313" key="19">
    <source>
        <dbReference type="Proteomes" id="UP000546806"/>
    </source>
</evidence>
<dbReference type="EMBL" id="JAARMV010000001">
    <property type="protein sequence ID" value="MBC2371079.1"/>
    <property type="molecule type" value="Genomic_DNA"/>
</dbReference>
<dbReference type="EMBL" id="JAARZA010000009">
    <property type="protein sequence ID" value="MBC2242034.1"/>
    <property type="molecule type" value="Genomic_DNA"/>
</dbReference>
<dbReference type="Proteomes" id="UP000553016">
    <property type="component" value="Unassembled WGS sequence"/>
</dbReference>
<evidence type="ECO:0000313" key="22">
    <source>
        <dbReference type="Proteomes" id="UP000586951"/>
    </source>
</evidence>
<evidence type="ECO:0008006" key="24">
    <source>
        <dbReference type="Google" id="ProtNLM"/>
    </source>
</evidence>
<dbReference type="Proteomes" id="UP000029844">
    <property type="component" value="Unassembled WGS sequence"/>
</dbReference>
<dbReference type="OrthoDB" id="2361278at2"/>
<dbReference type="EMBL" id="JAARXI010000011">
    <property type="protein sequence ID" value="MBC2118154.1"/>
    <property type="molecule type" value="Genomic_DNA"/>
</dbReference>
<dbReference type="EMBL" id="JNFA01000004">
    <property type="protein sequence ID" value="KGL43725.1"/>
    <property type="molecule type" value="Genomic_DNA"/>
</dbReference>
<dbReference type="eggNOG" id="ENOG5033NHR">
    <property type="taxonomic scope" value="Bacteria"/>
</dbReference>
<dbReference type="Proteomes" id="UP000532866">
    <property type="component" value="Unassembled WGS sequence"/>
</dbReference>
<dbReference type="EMBL" id="JAARWW010000001">
    <property type="protein sequence ID" value="MBC2002128.1"/>
    <property type="molecule type" value="Genomic_DNA"/>
</dbReference>
<name>A0A099WHV8_9LIST</name>
<organism evidence="2 13">
    <name type="scientific">Listeria booriae</name>
    <dbReference type="NCBI Taxonomy" id="1552123"/>
    <lineage>
        <taxon>Bacteria</taxon>
        <taxon>Bacillati</taxon>
        <taxon>Bacillota</taxon>
        <taxon>Bacilli</taxon>
        <taxon>Bacillales</taxon>
        <taxon>Listeriaceae</taxon>
        <taxon>Listeria</taxon>
    </lineage>
</organism>
<evidence type="ECO:0000313" key="15">
    <source>
        <dbReference type="Proteomes" id="UP000532866"/>
    </source>
</evidence>
<evidence type="ECO:0000256" key="1">
    <source>
        <dbReference type="SAM" id="SignalP"/>
    </source>
</evidence>
<evidence type="ECO:0000313" key="10">
    <source>
        <dbReference type="EMBL" id="MBC2177911.1"/>
    </source>
</evidence>
<evidence type="ECO:0000313" key="12">
    <source>
        <dbReference type="EMBL" id="MBC2371079.1"/>
    </source>
</evidence>
<sequence>MKNKIALFLMAVLVVFSPVSAGITGVSAIQAEAAVKNPVKVSLSTTTPKQRTWVTLNVSGVPKNTAYTGTIYYKSTKTKISGKVGVANKFYISSATKGYRVKVEIIVKHNKQTYKQYAYFTPR</sequence>
<dbReference type="EMBL" id="JAARYD010000008">
    <property type="protein sequence ID" value="MBC2177911.1"/>
    <property type="molecule type" value="Genomic_DNA"/>
</dbReference>
<evidence type="ECO:0000313" key="7">
    <source>
        <dbReference type="EMBL" id="MBC1794200.1"/>
    </source>
</evidence>
<dbReference type="Proteomes" id="UP000547643">
    <property type="component" value="Unassembled WGS sequence"/>
</dbReference>
<evidence type="ECO:0000313" key="5">
    <source>
        <dbReference type="EMBL" id="MBC1567125.1"/>
    </source>
</evidence>
<comment type="caution">
    <text evidence="2">The sequence shown here is derived from an EMBL/GenBank/DDBJ whole genome shotgun (WGS) entry which is preliminary data.</text>
</comment>
<evidence type="ECO:0000313" key="3">
    <source>
        <dbReference type="EMBL" id="MBC1331670.1"/>
    </source>
</evidence>
<evidence type="ECO:0000313" key="11">
    <source>
        <dbReference type="EMBL" id="MBC2242034.1"/>
    </source>
</evidence>
<dbReference type="Proteomes" id="UP000541735">
    <property type="component" value="Unassembled WGS sequence"/>
</dbReference>
<dbReference type="GeneID" id="58716272"/>
<keyword evidence="1" id="KW-0732">Signal</keyword>
<feature type="signal peptide" evidence="1">
    <location>
        <begin position="1"/>
        <end position="21"/>
    </location>
</feature>
<evidence type="ECO:0000313" key="6">
    <source>
        <dbReference type="EMBL" id="MBC1778737.1"/>
    </source>
</evidence>
<evidence type="ECO:0000313" key="20">
    <source>
        <dbReference type="Proteomes" id="UP000547643"/>
    </source>
</evidence>
<evidence type="ECO:0000313" key="21">
    <source>
        <dbReference type="Proteomes" id="UP000553016"/>
    </source>
</evidence>
<dbReference type="EMBL" id="JAAROL010000002">
    <property type="protein sequence ID" value="MBC1331670.1"/>
    <property type="molecule type" value="Genomic_DNA"/>
</dbReference>
<evidence type="ECO:0000313" key="23">
    <source>
        <dbReference type="Proteomes" id="UP000591929"/>
    </source>
</evidence>
<protein>
    <recommendedName>
        <fullName evidence="24">Bacterial Ig domain-containing protein</fullName>
    </recommendedName>
</protein>
<feature type="chain" id="PRO_5044364531" description="Bacterial Ig domain-containing protein" evidence="1">
    <location>
        <begin position="22"/>
        <end position="123"/>
    </location>
</feature>
<proteinExistence type="predicted"/>
<dbReference type="Proteomes" id="UP000546244">
    <property type="component" value="Unassembled WGS sequence"/>
</dbReference>
<evidence type="ECO:0000313" key="17">
    <source>
        <dbReference type="Proteomes" id="UP000541735"/>
    </source>
</evidence>
<dbReference type="EMBL" id="JAARRU010000009">
    <property type="protein sequence ID" value="MBC1567125.1"/>
    <property type="molecule type" value="Genomic_DNA"/>
</dbReference>
<keyword evidence="13" id="KW-1185">Reference proteome</keyword>
<evidence type="ECO:0000313" key="4">
    <source>
        <dbReference type="EMBL" id="MBC1373580.1"/>
    </source>
</evidence>
<dbReference type="Proteomes" id="UP000586951">
    <property type="component" value="Unassembled WGS sequence"/>
</dbReference>
<reference evidence="2 13" key="1">
    <citation type="submission" date="2014-05" db="EMBL/GenBank/DDBJ databases">
        <title>Novel Listeriaceae from food processing environments.</title>
        <authorList>
            <person name="den Bakker H.C."/>
        </authorList>
    </citation>
    <scope>NUCLEOTIDE SEQUENCE [LARGE SCALE GENOMIC DNA]</scope>
    <source>
        <strain evidence="2 13">FSL A5-0281</strain>
    </source>
</reference>
<evidence type="ECO:0000313" key="8">
    <source>
        <dbReference type="EMBL" id="MBC2002128.1"/>
    </source>
</evidence>
<evidence type="ECO:0000313" key="13">
    <source>
        <dbReference type="Proteomes" id="UP000029844"/>
    </source>
</evidence>
<dbReference type="Proteomes" id="UP000539064">
    <property type="component" value="Unassembled WGS sequence"/>
</dbReference>
<evidence type="ECO:0000313" key="14">
    <source>
        <dbReference type="Proteomes" id="UP000529446"/>
    </source>
</evidence>
<evidence type="ECO:0000313" key="18">
    <source>
        <dbReference type="Proteomes" id="UP000546244"/>
    </source>
</evidence>
<dbReference type="AlphaFoldDB" id="A0A099WHV8"/>
<dbReference type="EMBL" id="JAARUV010000002">
    <property type="protein sequence ID" value="MBC1778737.1"/>
    <property type="molecule type" value="Genomic_DNA"/>
</dbReference>
<gene>
    <name evidence="2" type="ORF">EP57_02310</name>
    <name evidence="3" type="ORF">HB759_06950</name>
    <name evidence="4" type="ORF">HB847_14590</name>
    <name evidence="5" type="ORF">HB907_17085</name>
    <name evidence="12" type="ORF">HBP98_03565</name>
    <name evidence="6" type="ORF">HCA46_07810</name>
    <name evidence="7" type="ORF">HCA52_12270</name>
    <name evidence="8" type="ORF">HCA78_00010</name>
    <name evidence="9" type="ORF">HCB06_16090</name>
    <name evidence="10" type="ORF">HCB27_14880</name>
    <name evidence="11" type="ORF">HCB35_16280</name>
</gene>
<dbReference type="RefSeq" id="WP_052167490.1">
    <property type="nucleotide sequence ID" value="NZ_CBCSHQ010000006.1"/>
</dbReference>
<dbReference type="Proteomes" id="UP000529446">
    <property type="component" value="Unassembled WGS sequence"/>
</dbReference>
<dbReference type="EMBL" id="JAARVG010000011">
    <property type="protein sequence ID" value="MBC1794200.1"/>
    <property type="molecule type" value="Genomic_DNA"/>
</dbReference>
<dbReference type="Proteomes" id="UP000546806">
    <property type="component" value="Unassembled WGS sequence"/>
</dbReference>
<dbReference type="EMBL" id="JAARPL010000013">
    <property type="protein sequence ID" value="MBC1373580.1"/>
    <property type="molecule type" value="Genomic_DNA"/>
</dbReference>